<keyword evidence="3" id="KW-1185">Reference proteome</keyword>
<proteinExistence type="inferred from homology"/>
<protein>
    <submittedName>
        <fullName evidence="2">Apolipoprotein L</fullName>
    </submittedName>
</protein>
<evidence type="ECO:0000313" key="2">
    <source>
        <dbReference type="Ensembl" id="ENSAPEP00000028746.1"/>
    </source>
</evidence>
<organism evidence="2 3">
    <name type="scientific">Amphiprion percula</name>
    <name type="common">Orange clownfish</name>
    <name type="synonym">Lutjanus percula</name>
    <dbReference type="NCBI Taxonomy" id="161767"/>
    <lineage>
        <taxon>Eukaryota</taxon>
        <taxon>Metazoa</taxon>
        <taxon>Chordata</taxon>
        <taxon>Craniata</taxon>
        <taxon>Vertebrata</taxon>
        <taxon>Euteleostomi</taxon>
        <taxon>Actinopterygii</taxon>
        <taxon>Neopterygii</taxon>
        <taxon>Teleostei</taxon>
        <taxon>Neoteleostei</taxon>
        <taxon>Acanthomorphata</taxon>
        <taxon>Ovalentaria</taxon>
        <taxon>Pomacentridae</taxon>
        <taxon>Amphiprion</taxon>
    </lineage>
</organism>
<dbReference type="InterPro" id="IPR008405">
    <property type="entry name" value="ApoL"/>
</dbReference>
<dbReference type="Pfam" id="PF05461">
    <property type="entry name" value="ApoL"/>
    <property type="match status" value="1"/>
</dbReference>
<dbReference type="GO" id="GO:0008289">
    <property type="term" value="F:lipid binding"/>
    <property type="evidence" value="ECO:0007669"/>
    <property type="project" value="InterPro"/>
</dbReference>
<evidence type="ECO:0000256" key="1">
    <source>
        <dbReference type="ARBA" id="ARBA00010090"/>
    </source>
</evidence>
<dbReference type="Proteomes" id="UP000265080">
    <property type="component" value="Chromosome 14"/>
</dbReference>
<accession>A0A3P8TVS5</accession>
<name>A0A3P8TVS5_AMPPE</name>
<dbReference type="PANTHER" id="PTHR14096:SF57">
    <property type="entry name" value="APOLIPOPROTEIN L4"/>
    <property type="match status" value="1"/>
</dbReference>
<dbReference type="OMA" id="DICMEMA"/>
<comment type="similarity">
    <text evidence="1">Belongs to the apolipoprotein L family.</text>
</comment>
<reference evidence="2 3" key="1">
    <citation type="submission" date="2018-03" db="EMBL/GenBank/DDBJ databases">
        <title>Finding Nemo's genes: A chromosome-scale reference assembly of the genome of the orange clownfish Amphiprion percula.</title>
        <authorList>
            <person name="Lehmann R."/>
        </authorList>
    </citation>
    <scope>NUCLEOTIDE SEQUENCE</scope>
</reference>
<reference evidence="2" key="2">
    <citation type="submission" date="2025-08" db="UniProtKB">
        <authorList>
            <consortium name="Ensembl"/>
        </authorList>
    </citation>
    <scope>IDENTIFICATION</scope>
</reference>
<dbReference type="GO" id="GO:0006869">
    <property type="term" value="P:lipid transport"/>
    <property type="evidence" value="ECO:0007669"/>
    <property type="project" value="InterPro"/>
</dbReference>
<dbReference type="GO" id="GO:0016020">
    <property type="term" value="C:membrane"/>
    <property type="evidence" value="ECO:0007669"/>
    <property type="project" value="TreeGrafter"/>
</dbReference>
<evidence type="ECO:0000313" key="3">
    <source>
        <dbReference type="Proteomes" id="UP000265080"/>
    </source>
</evidence>
<dbReference type="GO" id="GO:0005576">
    <property type="term" value="C:extracellular region"/>
    <property type="evidence" value="ECO:0007669"/>
    <property type="project" value="InterPro"/>
</dbReference>
<dbReference type="AlphaFoldDB" id="A0A3P8TVS5"/>
<reference evidence="2" key="3">
    <citation type="submission" date="2025-09" db="UniProtKB">
        <authorList>
            <consortium name="Ensembl"/>
        </authorList>
    </citation>
    <scope>IDENTIFICATION</scope>
</reference>
<sequence>MYVRLNLFLNLKIDDVLSYRKELKQALCRFITDTLNHIDTMRNFCHMFPKWETSRKTELDMMTDIKNRADKIDLDISHVTESEDKGEAFVEYLKSKVTLNDDERRAELEKELDEVLKDTLGGLEKLHCFLDAVEKLAVTSLHVFMENQVLHLPKEISFEYVQVVIGAAQQICPLLLEFKRDANVFFLPKLQNVEVLAYQLDRYIQTTKIICEKLDKSQTVFHSCFSDFRMKRTVKTVVKLHVDLTEDDLRRMLDHINQLEEIRMNQSFRMVFLFQEVSCSDFISQFKERQPRMLEFLHQMEEIAVQLDRMNMGAKISSVAGSSVGAVGGVLSIVGLALIPVTAGVSLALTMTGVGLGIGSAVNSAVTTITEIGVNATQQKKAGETFEGFMKDVQSLQECLEKVVNQSVSKMEANDVDVALGVGVALAKVGANVGANVGKLVAQEGKALSRISTLAADIPDIGHAAVKGPVALSNAARASSFVFNGLFLGMDIFFICKDSISLAKSSESKVSKLIRARAALWSSEMNSWQKIHDSLHEGQPTSEKKKVALETPFYPKLKTKRGKQRWKFPLMKWLKH</sequence>
<dbReference type="Ensembl" id="ENSAPET00000029506.1">
    <property type="protein sequence ID" value="ENSAPEP00000028746.1"/>
    <property type="gene ID" value="ENSAPEG00000020425.1"/>
</dbReference>
<dbReference type="STRING" id="161767.ENSAPEP00000028746"/>
<dbReference type="PANTHER" id="PTHR14096">
    <property type="entry name" value="APOLIPOPROTEIN L"/>
    <property type="match status" value="1"/>
</dbReference>
<dbReference type="GeneTree" id="ENSGT01030000234599"/>
<dbReference type="GO" id="GO:0042157">
    <property type="term" value="P:lipoprotein metabolic process"/>
    <property type="evidence" value="ECO:0007669"/>
    <property type="project" value="InterPro"/>
</dbReference>